<evidence type="ECO:0000313" key="2">
    <source>
        <dbReference type="EMBL" id="AJQ97466.1"/>
    </source>
</evidence>
<protein>
    <recommendedName>
        <fullName evidence="1">DUF2357 domain-containing protein</fullName>
    </recommendedName>
</protein>
<dbReference type="InterPro" id="IPR018633">
    <property type="entry name" value="DUF2357"/>
</dbReference>
<gene>
    <name evidence="2" type="ORF">YC6258_05436</name>
</gene>
<accession>A0A0C5VTF4</accession>
<reference evidence="2 3" key="1">
    <citation type="submission" date="2014-01" db="EMBL/GenBank/DDBJ databases">
        <title>Full genme sequencing of cellulolytic bacterium Gynuella sunshinyii YC6258T gen. nov., sp. nov.</title>
        <authorList>
            <person name="Khan H."/>
            <person name="Chung E.J."/>
            <person name="Chung Y.R."/>
        </authorList>
    </citation>
    <scope>NUCLEOTIDE SEQUENCE [LARGE SCALE GENOMIC DNA]</scope>
    <source>
        <strain evidence="2 3">YC6258</strain>
    </source>
</reference>
<feature type="domain" description="DUF2357" evidence="1">
    <location>
        <begin position="79"/>
        <end position="331"/>
    </location>
</feature>
<keyword evidence="3" id="KW-1185">Reference proteome</keyword>
<dbReference type="HOGENOM" id="CLU_547304_0_0_6"/>
<name>A0A0C5VTF4_9GAMM</name>
<sequence>MTALFVYPKRKRNESVQVWPEASPLPAGFIQETGTYLFELSKIDDVFSAEMFIDDVPLEALRPLDQSTALWQWTPGFHAGSVEASFSYDKKGVHRFELVTDPDLRKLSRDQFDTMVQEILEDTFALFTLSSFKTGIARGSAGPVPPIARLEFLYSRLEQLSHVIKSINRNPRRVLKRQEITQPYYKASRATGPEIIKSFRSGNIRRETGKYSRLPRNLKGCLPAQITRGVTHSALVIREHREIKTCLKNWACWLKSISELLRKSSRNKGDMDQESQQMSSVWARRTNGMSRILYELLSLPLFQEIPDAPGKPELSSIYRNVPTYRQFFQIYRDFNLGLANIFGDFLQMPLARTFDLYELWCFLRLLRVAQQNLGVQPHELNKLFSYIPGSGSVTIEAEAVIIPLGNGIALSFQRRFKEYWIENNGTGSFSRHMIPDITFITPSTNEDGKLIVLDAKYRIDNNLNAALASIHMYRDALVSADDQEKLSGAVRAAYLLSPHIPELSHTDWKQTSMPGRLFHPGYRDTFRFGAATLKPGMALTEIWQTLQTILHDAQAA</sequence>
<dbReference type="KEGG" id="gsn:YC6258_05436"/>
<dbReference type="InterPro" id="IPR007505">
    <property type="entry name" value="PDDEXK_7"/>
</dbReference>
<dbReference type="STRING" id="1445510.YC6258_05436"/>
<dbReference type="EMBL" id="CP007142">
    <property type="protein sequence ID" value="AJQ97466.1"/>
    <property type="molecule type" value="Genomic_DNA"/>
</dbReference>
<evidence type="ECO:0000259" key="1">
    <source>
        <dbReference type="Pfam" id="PF09823"/>
    </source>
</evidence>
<dbReference type="RefSeq" id="WP_044619201.1">
    <property type="nucleotide sequence ID" value="NZ_CP007142.1"/>
</dbReference>
<proteinExistence type="predicted"/>
<dbReference type="Proteomes" id="UP000032266">
    <property type="component" value="Chromosome"/>
</dbReference>
<dbReference type="PATRIC" id="fig|1445510.3.peg.5398"/>
<dbReference type="AlphaFoldDB" id="A0A0C5VTF4"/>
<evidence type="ECO:0000313" key="3">
    <source>
        <dbReference type="Proteomes" id="UP000032266"/>
    </source>
</evidence>
<dbReference type="Pfam" id="PF09823">
    <property type="entry name" value="DUF2357"/>
    <property type="match status" value="1"/>
</dbReference>
<dbReference type="Pfam" id="PF04411">
    <property type="entry name" value="PDDEXK_7"/>
    <property type="match status" value="1"/>
</dbReference>
<organism evidence="2 3">
    <name type="scientific">Gynuella sunshinyii YC6258</name>
    <dbReference type="NCBI Taxonomy" id="1445510"/>
    <lineage>
        <taxon>Bacteria</taxon>
        <taxon>Pseudomonadati</taxon>
        <taxon>Pseudomonadota</taxon>
        <taxon>Gammaproteobacteria</taxon>
        <taxon>Oceanospirillales</taxon>
        <taxon>Saccharospirillaceae</taxon>
        <taxon>Gynuella</taxon>
    </lineage>
</organism>